<comment type="caution">
    <text evidence="1">The sequence shown here is derived from an EMBL/GenBank/DDBJ whole genome shotgun (WGS) entry which is preliminary data.</text>
</comment>
<organism evidence="1 2">
    <name type="scientific">Priestia taiwanensis</name>
    <dbReference type="NCBI Taxonomy" id="1347902"/>
    <lineage>
        <taxon>Bacteria</taxon>
        <taxon>Bacillati</taxon>
        <taxon>Bacillota</taxon>
        <taxon>Bacilli</taxon>
        <taxon>Bacillales</taxon>
        <taxon>Bacillaceae</taxon>
        <taxon>Priestia</taxon>
    </lineage>
</organism>
<protein>
    <submittedName>
        <fullName evidence="1">Uncharacterized protein</fullName>
    </submittedName>
</protein>
<evidence type="ECO:0000313" key="2">
    <source>
        <dbReference type="Proteomes" id="UP000605259"/>
    </source>
</evidence>
<dbReference type="RefSeq" id="WP_188389396.1">
    <property type="nucleotide sequence ID" value="NZ_BMFK01000003.1"/>
</dbReference>
<reference evidence="1" key="2">
    <citation type="submission" date="2020-09" db="EMBL/GenBank/DDBJ databases">
        <authorList>
            <person name="Sun Q."/>
            <person name="Zhou Y."/>
        </authorList>
    </citation>
    <scope>NUCLEOTIDE SEQUENCE</scope>
    <source>
        <strain evidence="1">CGMCC 1.12698</strain>
    </source>
</reference>
<accession>A0A917AVQ3</accession>
<dbReference type="EMBL" id="BMFK01000003">
    <property type="protein sequence ID" value="GGE79166.1"/>
    <property type="molecule type" value="Genomic_DNA"/>
</dbReference>
<proteinExistence type="predicted"/>
<dbReference type="AlphaFoldDB" id="A0A917AVQ3"/>
<keyword evidence="2" id="KW-1185">Reference proteome</keyword>
<sequence>MYMLMVFMGEGISVEMKPKSIHLANTSSLQTILKRPDAPLQLAKFLKERFIEIHGHDIHITAKSLAIEILGHVYVGNFAEVVKKIPHIPKITLPIVKTATKVTDRTDVIDCGEKDVDSNRWIWDRLAMFYDSFVHYLYEIEKGKK</sequence>
<reference evidence="1" key="1">
    <citation type="journal article" date="2014" name="Int. J. Syst. Evol. Microbiol.">
        <title>Complete genome sequence of Corynebacterium casei LMG S-19264T (=DSM 44701T), isolated from a smear-ripened cheese.</title>
        <authorList>
            <consortium name="US DOE Joint Genome Institute (JGI-PGF)"/>
            <person name="Walter F."/>
            <person name="Albersmeier A."/>
            <person name="Kalinowski J."/>
            <person name="Ruckert C."/>
        </authorList>
    </citation>
    <scope>NUCLEOTIDE SEQUENCE</scope>
    <source>
        <strain evidence="1">CGMCC 1.12698</strain>
    </source>
</reference>
<dbReference type="Proteomes" id="UP000605259">
    <property type="component" value="Unassembled WGS sequence"/>
</dbReference>
<evidence type="ECO:0000313" key="1">
    <source>
        <dbReference type="EMBL" id="GGE79166.1"/>
    </source>
</evidence>
<gene>
    <name evidence="1" type="ORF">GCM10007140_30920</name>
</gene>
<name>A0A917AVQ3_9BACI</name>